<dbReference type="InterPro" id="IPR036770">
    <property type="entry name" value="Ankyrin_rpt-contain_sf"/>
</dbReference>
<dbReference type="SUPFAM" id="SSF48403">
    <property type="entry name" value="Ankyrin repeat"/>
    <property type="match status" value="1"/>
</dbReference>
<evidence type="ECO:0000313" key="7">
    <source>
        <dbReference type="Proteomes" id="UP000254230"/>
    </source>
</evidence>
<dbReference type="SMART" id="SM00248">
    <property type="entry name" value="ANK"/>
    <property type="match status" value="6"/>
</dbReference>
<feature type="repeat" description="ANK" evidence="3">
    <location>
        <begin position="111"/>
        <end position="143"/>
    </location>
</feature>
<keyword evidence="6" id="KW-1185">Reference proteome</keyword>
<dbReference type="PANTHER" id="PTHR24198:SF165">
    <property type="entry name" value="ANKYRIN REPEAT-CONTAINING PROTEIN-RELATED"/>
    <property type="match status" value="1"/>
</dbReference>
<protein>
    <submittedName>
        <fullName evidence="5">Ankyrin repeat protein</fullName>
    </submittedName>
</protein>
<dbReference type="EMBL" id="UGOW01000001">
    <property type="protein sequence ID" value="STY16870.1"/>
    <property type="molecule type" value="Genomic_DNA"/>
</dbReference>
<keyword evidence="2 3" id="KW-0040">ANK repeat</keyword>
<evidence type="ECO:0000313" key="4">
    <source>
        <dbReference type="EMBL" id="KTD54692.1"/>
    </source>
</evidence>
<dbReference type="PANTHER" id="PTHR24198">
    <property type="entry name" value="ANKYRIN REPEAT AND PROTEIN KINASE DOMAIN-CONTAINING PROTEIN"/>
    <property type="match status" value="1"/>
</dbReference>
<sequence length="388" mass="43035">MNLETLCEQLGVNSTSSEEHKLHLLESWCLEHVSTDMRMNTGTINERYTQYLELAQNYLEHFAPYIPQNLNIPVPEFEGKTTIEAASYFGLDRVLVSLAPSSELVNTPNSFGLTPLHIAAIEGNFNTAHTLLNLGADPAKRNNQLQMPVFNALQLPVLYEDELRENKIKIYRLLKETAPETVNNQDSNGDTVLQKMAIHNFSSLMNEVLSTNPNLAYIKNNHSHYPIHTSILNNTIICAGILLRDKEMAQVADSKGRVPLHYAARYSGADMVALCSEASTIIDPVDFEGKTPFMLAAEVGNLAAMQALLDHGANVQLTDNQGYTALHLAVYQRAKSAVRWLLEHTKIDVNAVDPHHQTALSMSERAGTDELSELLLNSGAISSMTLRQ</sequence>
<accession>A0A378KYE6</accession>
<keyword evidence="1" id="KW-0677">Repeat</keyword>
<dbReference type="Gene3D" id="1.25.40.20">
    <property type="entry name" value="Ankyrin repeat-containing domain"/>
    <property type="match status" value="1"/>
</dbReference>
<reference evidence="5 7" key="2">
    <citation type="submission" date="2018-06" db="EMBL/GenBank/DDBJ databases">
        <authorList>
            <consortium name="Pathogen Informatics"/>
            <person name="Doyle S."/>
        </authorList>
    </citation>
    <scope>NUCLEOTIDE SEQUENCE [LARGE SCALE GENOMIC DNA]</scope>
    <source>
        <strain evidence="5 7">NCTC12376</strain>
    </source>
</reference>
<dbReference type="RefSeq" id="WP_058472458.1">
    <property type="nucleotide sequence ID" value="NZ_CAAAIL010000014.1"/>
</dbReference>
<feature type="repeat" description="ANK" evidence="3">
    <location>
        <begin position="288"/>
        <end position="320"/>
    </location>
</feature>
<gene>
    <name evidence="4" type="ORF">Lqua_0199</name>
    <name evidence="5" type="ORF">NCTC12376_00663</name>
</gene>
<dbReference type="PRINTS" id="PR01415">
    <property type="entry name" value="ANKYRIN"/>
</dbReference>
<dbReference type="PROSITE" id="PS50088">
    <property type="entry name" value="ANK_REPEAT"/>
    <property type="match status" value="2"/>
</dbReference>
<dbReference type="STRING" id="45072.Lqua_0199"/>
<dbReference type="EMBL" id="LNYR01000002">
    <property type="protein sequence ID" value="KTD54692.1"/>
    <property type="molecule type" value="Genomic_DNA"/>
</dbReference>
<evidence type="ECO:0000313" key="6">
    <source>
        <dbReference type="Proteomes" id="UP000054639"/>
    </source>
</evidence>
<evidence type="ECO:0000313" key="5">
    <source>
        <dbReference type="EMBL" id="STY16870.1"/>
    </source>
</evidence>
<dbReference type="Proteomes" id="UP000254230">
    <property type="component" value="Unassembled WGS sequence"/>
</dbReference>
<dbReference type="AlphaFoldDB" id="A0A378KYE6"/>
<name>A0A378KYE6_9GAMM</name>
<organism evidence="5 7">
    <name type="scientific">Legionella quateirensis</name>
    <dbReference type="NCBI Taxonomy" id="45072"/>
    <lineage>
        <taxon>Bacteria</taxon>
        <taxon>Pseudomonadati</taxon>
        <taxon>Pseudomonadota</taxon>
        <taxon>Gammaproteobacteria</taxon>
        <taxon>Legionellales</taxon>
        <taxon>Legionellaceae</taxon>
        <taxon>Legionella</taxon>
    </lineage>
</organism>
<dbReference type="Pfam" id="PF12796">
    <property type="entry name" value="Ank_2"/>
    <property type="match status" value="1"/>
</dbReference>
<dbReference type="PROSITE" id="PS50297">
    <property type="entry name" value="ANK_REP_REGION"/>
    <property type="match status" value="2"/>
</dbReference>
<evidence type="ECO:0000256" key="3">
    <source>
        <dbReference type="PROSITE-ProRule" id="PRU00023"/>
    </source>
</evidence>
<evidence type="ECO:0000256" key="2">
    <source>
        <dbReference type="ARBA" id="ARBA00023043"/>
    </source>
</evidence>
<proteinExistence type="predicted"/>
<reference evidence="4 6" key="1">
    <citation type="submission" date="2015-11" db="EMBL/GenBank/DDBJ databases">
        <title>Genomic analysis of 38 Legionella species identifies large and diverse effector repertoires.</title>
        <authorList>
            <person name="Burstein D."/>
            <person name="Amaro F."/>
            <person name="Zusman T."/>
            <person name="Lifshitz Z."/>
            <person name="Cohen O."/>
            <person name="Gilbert J.A."/>
            <person name="Pupko T."/>
            <person name="Shuman H.A."/>
            <person name="Segal G."/>
        </authorList>
    </citation>
    <scope>NUCLEOTIDE SEQUENCE [LARGE SCALE GENOMIC DNA]</scope>
    <source>
        <strain evidence="4 6">ATCC 49507</strain>
    </source>
</reference>
<evidence type="ECO:0000256" key="1">
    <source>
        <dbReference type="ARBA" id="ARBA00022737"/>
    </source>
</evidence>
<dbReference type="Pfam" id="PF00023">
    <property type="entry name" value="Ank"/>
    <property type="match status" value="1"/>
</dbReference>
<dbReference type="Proteomes" id="UP000054639">
    <property type="component" value="Unassembled WGS sequence"/>
</dbReference>
<dbReference type="InterPro" id="IPR002110">
    <property type="entry name" value="Ankyrin_rpt"/>
</dbReference>
<dbReference type="OrthoDB" id="5649561at2"/>